<dbReference type="EMBL" id="CP003344">
    <property type="protein sequence ID" value="AGA68469.1"/>
    <property type="molecule type" value="Genomic_DNA"/>
</dbReference>
<dbReference type="PROSITE" id="PS51677">
    <property type="entry name" value="NODB"/>
    <property type="match status" value="1"/>
</dbReference>
<dbReference type="InterPro" id="IPR050248">
    <property type="entry name" value="Polysacc_deacetylase_ArnD"/>
</dbReference>
<dbReference type="GO" id="GO:0016798">
    <property type="term" value="F:hydrolase activity, acting on glycosyl bonds"/>
    <property type="evidence" value="ECO:0007669"/>
    <property type="project" value="UniProtKB-KW"/>
</dbReference>
<keyword evidence="1" id="KW-0812">Transmembrane</keyword>
<evidence type="ECO:0000259" key="2">
    <source>
        <dbReference type="PROSITE" id="PS51677"/>
    </source>
</evidence>
<keyword evidence="1" id="KW-0472">Membrane</keyword>
<gene>
    <name evidence="3" type="ordered locus">Desdi_0950</name>
</gene>
<dbReference type="KEGG" id="ddl:Desdi_0950"/>
<accession>L0F3Q5</accession>
<keyword evidence="3" id="KW-0624">Polysaccharide degradation</keyword>
<dbReference type="PANTHER" id="PTHR10587">
    <property type="entry name" value="GLYCOSYL TRANSFERASE-RELATED"/>
    <property type="match status" value="1"/>
</dbReference>
<keyword evidence="3" id="KW-0858">Xylan degradation</keyword>
<keyword evidence="4" id="KW-1185">Reference proteome</keyword>
<dbReference type="eggNOG" id="COG0726">
    <property type="taxonomic scope" value="Bacteria"/>
</dbReference>
<dbReference type="InterPro" id="IPR011330">
    <property type="entry name" value="Glyco_hydro/deAcase_b/a-brl"/>
</dbReference>
<keyword evidence="3" id="KW-0378">Hydrolase</keyword>
<keyword evidence="3" id="KW-0326">Glycosidase</keyword>
<dbReference type="AlphaFoldDB" id="L0F3Q5"/>
<feature type="transmembrane region" description="Helical" evidence="1">
    <location>
        <begin position="12"/>
        <end position="30"/>
    </location>
</feature>
<sequence>MRIVILSRKGLYLSIMVLGLVLLGVSVRTMDWALPSIAKHPGTYYLVQTEEKVLALTFDDGPDPLFTGDVLDVLKEKNVKATFFVLGMNAQDNPELLKRISEEGHEIANHGYSHSYTPSKFVPELTRTDEVLNELLQKRTTYYRPPGGIISESVLAGVKEKGHTLTLWSIDSKDWQNPGPSRIIQNVVMNSFPGGIILLHDGGERREQTIRALGPIIDRLREQGYRFGTVSELRNFESVRPVQKSNPR</sequence>
<dbReference type="SUPFAM" id="SSF88713">
    <property type="entry name" value="Glycoside hydrolase/deacetylase"/>
    <property type="match status" value="1"/>
</dbReference>
<dbReference type="Pfam" id="PF01522">
    <property type="entry name" value="Polysacc_deac_1"/>
    <property type="match status" value="1"/>
</dbReference>
<dbReference type="Gene3D" id="3.20.20.370">
    <property type="entry name" value="Glycoside hydrolase/deacetylase"/>
    <property type="match status" value="1"/>
</dbReference>
<dbReference type="InterPro" id="IPR002509">
    <property type="entry name" value="NODB_dom"/>
</dbReference>
<dbReference type="HOGENOM" id="CLU_021264_0_2_9"/>
<evidence type="ECO:0000313" key="4">
    <source>
        <dbReference type="Proteomes" id="UP000010797"/>
    </source>
</evidence>
<dbReference type="RefSeq" id="WP_015261469.1">
    <property type="nucleotide sequence ID" value="NC_019903.1"/>
</dbReference>
<keyword evidence="3" id="KW-0119">Carbohydrate metabolism</keyword>
<dbReference type="GO" id="GO:0045493">
    <property type="term" value="P:xylan catabolic process"/>
    <property type="evidence" value="ECO:0007669"/>
    <property type="project" value="UniProtKB-KW"/>
</dbReference>
<protein>
    <submittedName>
        <fullName evidence="3">Putative xylanase/chitin deacetylase</fullName>
    </submittedName>
</protein>
<dbReference type="GO" id="GO:0016810">
    <property type="term" value="F:hydrolase activity, acting on carbon-nitrogen (but not peptide) bonds"/>
    <property type="evidence" value="ECO:0007669"/>
    <property type="project" value="InterPro"/>
</dbReference>
<proteinExistence type="predicted"/>
<dbReference type="STRING" id="871963.Desdi_0950"/>
<keyword evidence="1" id="KW-1133">Transmembrane helix</keyword>
<evidence type="ECO:0000313" key="3">
    <source>
        <dbReference type="EMBL" id="AGA68469.1"/>
    </source>
</evidence>
<organism evidence="3 4">
    <name type="scientific">Desulfitobacterium dichloroeliminans (strain LMG P-21439 / DCA1)</name>
    <dbReference type="NCBI Taxonomy" id="871963"/>
    <lineage>
        <taxon>Bacteria</taxon>
        <taxon>Bacillati</taxon>
        <taxon>Bacillota</taxon>
        <taxon>Clostridia</taxon>
        <taxon>Eubacteriales</taxon>
        <taxon>Desulfitobacteriaceae</taxon>
        <taxon>Desulfitobacterium</taxon>
    </lineage>
</organism>
<dbReference type="Proteomes" id="UP000010797">
    <property type="component" value="Chromosome"/>
</dbReference>
<name>L0F3Q5_DESDL</name>
<evidence type="ECO:0000256" key="1">
    <source>
        <dbReference type="SAM" id="Phobius"/>
    </source>
</evidence>
<dbReference type="CDD" id="cd10917">
    <property type="entry name" value="CE4_NodB_like_6s_7s"/>
    <property type="match status" value="1"/>
</dbReference>
<feature type="domain" description="NodB homology" evidence="2">
    <location>
        <begin position="52"/>
        <end position="228"/>
    </location>
</feature>
<reference evidence="4" key="1">
    <citation type="submission" date="2012-02" db="EMBL/GenBank/DDBJ databases">
        <title>Complete sequence of Desulfitobacterium dichloroeliminans LMG P-21439.</title>
        <authorList>
            <person name="Lucas S."/>
            <person name="Han J."/>
            <person name="Lapidus A."/>
            <person name="Cheng J.-F."/>
            <person name="Goodwin L."/>
            <person name="Pitluck S."/>
            <person name="Peters L."/>
            <person name="Ovchinnikova G."/>
            <person name="Teshima H."/>
            <person name="Detter J.C."/>
            <person name="Han C."/>
            <person name="Tapia R."/>
            <person name="Land M."/>
            <person name="Hauser L."/>
            <person name="Kyrpides N."/>
            <person name="Ivanova N."/>
            <person name="Pagani I."/>
            <person name="Kruse T."/>
            <person name="de Vos W.M."/>
            <person name="Boon N."/>
            <person name="Smidt H."/>
            <person name="Woyke T."/>
        </authorList>
    </citation>
    <scope>NUCLEOTIDE SEQUENCE [LARGE SCALE GENOMIC DNA]</scope>
    <source>
        <strain evidence="4">LMG P-21439 / DCA1</strain>
    </source>
</reference>